<evidence type="ECO:0000256" key="6">
    <source>
        <dbReference type="ARBA" id="ARBA00023136"/>
    </source>
</evidence>
<proteinExistence type="inferred from homology"/>
<feature type="transmembrane region" description="Helical" evidence="7">
    <location>
        <begin position="425"/>
        <end position="447"/>
    </location>
</feature>
<keyword evidence="5 7" id="KW-1133">Transmembrane helix</keyword>
<evidence type="ECO:0000256" key="7">
    <source>
        <dbReference type="SAM" id="Phobius"/>
    </source>
</evidence>
<dbReference type="PROSITE" id="PS50125">
    <property type="entry name" value="GUANYLATE_CYCLASE_2"/>
    <property type="match status" value="1"/>
</dbReference>
<dbReference type="PANTHER" id="PTHR43081:SF1">
    <property type="entry name" value="ADENYLATE CYCLASE, TERMINAL-DIFFERENTIATION SPECIFIC"/>
    <property type="match status" value="1"/>
</dbReference>
<keyword evidence="10" id="KW-1185">Reference proteome</keyword>
<dbReference type="SUPFAM" id="SSF55073">
    <property type="entry name" value="Nucleotide cyclase"/>
    <property type="match status" value="1"/>
</dbReference>
<dbReference type="HOGENOM" id="CLU_000445_85_1_7"/>
<evidence type="ECO:0000313" key="9">
    <source>
        <dbReference type="EMBL" id="ADH86545.1"/>
    </source>
</evidence>
<organism evidence="9 10">
    <name type="scientific">Desulfurivibrio alkaliphilus (strain DSM 19089 / UNIQEM U267 / AHT2)</name>
    <dbReference type="NCBI Taxonomy" id="589865"/>
    <lineage>
        <taxon>Bacteria</taxon>
        <taxon>Pseudomonadati</taxon>
        <taxon>Thermodesulfobacteriota</taxon>
        <taxon>Desulfobulbia</taxon>
        <taxon>Desulfobulbales</taxon>
        <taxon>Desulfobulbaceae</taxon>
        <taxon>Desulfurivibrio</taxon>
    </lineage>
</organism>
<dbReference type="InParanoid" id="D6Z4S0"/>
<dbReference type="eggNOG" id="COG2114">
    <property type="taxonomic scope" value="Bacteria"/>
</dbReference>
<dbReference type="CDD" id="cd07302">
    <property type="entry name" value="CHD"/>
    <property type="match status" value="1"/>
</dbReference>
<gene>
    <name evidence="9" type="ordered locus">DaAHT2_1865</name>
</gene>
<keyword evidence="4 7" id="KW-0812">Transmembrane</keyword>
<evidence type="ECO:0000259" key="8">
    <source>
        <dbReference type="PROSITE" id="PS50125"/>
    </source>
</evidence>
<feature type="domain" description="Guanylate cyclase" evidence="8">
    <location>
        <begin position="488"/>
        <end position="620"/>
    </location>
</feature>
<dbReference type="InterPro" id="IPR050697">
    <property type="entry name" value="Adenylyl/Guanylyl_Cyclase_3/4"/>
</dbReference>
<dbReference type="InterPro" id="IPR029787">
    <property type="entry name" value="Nucleotide_cyclase"/>
</dbReference>
<name>D6Z4S0_DESAT</name>
<comment type="subcellular location">
    <subcellularLocation>
        <location evidence="1">Cell envelope</location>
    </subcellularLocation>
</comment>
<dbReference type="GO" id="GO:0030313">
    <property type="term" value="C:cell envelope"/>
    <property type="evidence" value="ECO:0007669"/>
    <property type="project" value="UniProtKB-SubCell"/>
</dbReference>
<feature type="transmembrane region" description="Helical" evidence="7">
    <location>
        <begin position="399"/>
        <end position="419"/>
    </location>
</feature>
<reference evidence="10" key="1">
    <citation type="submission" date="2010-02" db="EMBL/GenBank/DDBJ databases">
        <title>Complete sequence of Desulfurivibrio alkaliphilus AHT2.</title>
        <authorList>
            <consortium name="US DOE Joint Genome Institute"/>
            <person name="Pitluck S."/>
            <person name="Chertkov O."/>
            <person name="Detter J.C."/>
            <person name="Han C."/>
            <person name="Tapia R."/>
            <person name="Larimer F."/>
            <person name="Land M."/>
            <person name="Hauser L."/>
            <person name="Kyrpides N."/>
            <person name="Mikhailova N."/>
            <person name="Sorokin D.Y."/>
            <person name="Muyzer G."/>
            <person name="Woyke T."/>
        </authorList>
    </citation>
    <scope>NUCLEOTIDE SEQUENCE [LARGE SCALE GENOMIC DNA]</scope>
    <source>
        <strain evidence="10">DSM 19089 / UNIQEM U267 / AHT2</strain>
    </source>
</reference>
<evidence type="ECO:0000256" key="1">
    <source>
        <dbReference type="ARBA" id="ARBA00004196"/>
    </source>
</evidence>
<dbReference type="RefSeq" id="WP_013164068.1">
    <property type="nucleotide sequence ID" value="NC_014216.1"/>
</dbReference>
<evidence type="ECO:0000256" key="3">
    <source>
        <dbReference type="ARBA" id="ARBA00022475"/>
    </source>
</evidence>
<dbReference type="KEGG" id="dak:DaAHT2_1865"/>
<dbReference type="STRING" id="589865.DaAHT2_1865"/>
<keyword evidence="3" id="KW-1003">Cell membrane</keyword>
<protein>
    <submittedName>
        <fullName evidence="9">Adenylate/guanylate cyclase with Chase sensor</fullName>
    </submittedName>
</protein>
<dbReference type="Gene3D" id="3.30.70.1230">
    <property type="entry name" value="Nucleotide cyclase"/>
    <property type="match status" value="1"/>
</dbReference>
<feature type="transmembrane region" description="Helical" evidence="7">
    <location>
        <begin position="373"/>
        <end position="392"/>
    </location>
</feature>
<dbReference type="SMART" id="SM00044">
    <property type="entry name" value="CYCc"/>
    <property type="match status" value="1"/>
</dbReference>
<dbReference type="OrthoDB" id="9806735at2"/>
<dbReference type="GO" id="GO:0035556">
    <property type="term" value="P:intracellular signal transduction"/>
    <property type="evidence" value="ECO:0007669"/>
    <property type="project" value="InterPro"/>
</dbReference>
<dbReference type="SMART" id="SM01080">
    <property type="entry name" value="CHASE2"/>
    <property type="match status" value="1"/>
</dbReference>
<dbReference type="eggNOG" id="COG4252">
    <property type="taxonomic scope" value="Bacteria"/>
</dbReference>
<evidence type="ECO:0000313" key="10">
    <source>
        <dbReference type="Proteomes" id="UP000001508"/>
    </source>
</evidence>
<comment type="similarity">
    <text evidence="2">Belongs to the adenylyl cyclase class-3 family.</text>
</comment>
<dbReference type="InterPro" id="IPR001054">
    <property type="entry name" value="A/G_cyclase"/>
</dbReference>
<sequence>MARLRSLLSPSPFKIGCLVILAAVAFFYSFGIQKPRLLEALDQRVVDTMFHWRGAIPAGERVVIVDLDEHSLHQVGQWPWPRHLVAQMLANIGAGGAAAIGLDMVFAEPDRTSPATMLLGSSLDMTVCLETVMSRLDPIDHDQVLGETLAELPSVLGYVFERRDDGLKDPFQTPFPAARIQLVPPELSFADLQLIGAYRPILNVPEVSLALSEGFFNVFPDIDGTVRRVPLLMIMDGIPYPSLALELARLGLGEETLTIHAEELVYGERRHALLGVSVGPRYIPTDEQGQLTANFRGPPFTFTYVSAVDALRGQDLEIFQDKIVIIGTSAAGLSDLRATPFSEVFPGAEVHATVVDNILAGDPLVHDIYTEIGLTHATVIGGGLLLTFLLVYSGPLAGGLAALGLIIAAVMGNYFYFFLQNQVVGLVYPLSTLVLLFMVVTLSNYFFEGRQKRYLSKAFSQYVPPELVKEVAARPHDLALGGESREMTVLFSDVRGFTAISENLEAAELSQLMNEMLTPLTQVIHQHRGTIDKYMGDAIMAFWGAPLPDEDHARHGLQAALAMAAAMPGIREKFKARGWPAIYIGVGLNSGPMNVGNMGSEFRMAYTVMGDAVNLGARLEGLTKLYGAEIIISRATRDLVPDYACRELDLVRVSGKARPVAIFEPLGPAANLDQATTNELNRYHQALNLYRSCRFAEAAQLFAELHQTNPTRQLYRLYLDRSHQCQKHPPPPTWDQTFNCTTK</sequence>
<dbReference type="Pfam" id="PF00211">
    <property type="entry name" value="Guanylate_cyc"/>
    <property type="match status" value="1"/>
</dbReference>
<dbReference type="EMBL" id="CP001940">
    <property type="protein sequence ID" value="ADH86545.1"/>
    <property type="molecule type" value="Genomic_DNA"/>
</dbReference>
<dbReference type="AlphaFoldDB" id="D6Z4S0"/>
<dbReference type="Pfam" id="PF05226">
    <property type="entry name" value="CHASE2"/>
    <property type="match status" value="1"/>
</dbReference>
<keyword evidence="6 7" id="KW-0472">Membrane</keyword>
<dbReference type="GO" id="GO:0004016">
    <property type="term" value="F:adenylate cyclase activity"/>
    <property type="evidence" value="ECO:0007669"/>
    <property type="project" value="UniProtKB-ARBA"/>
</dbReference>
<evidence type="ECO:0000256" key="2">
    <source>
        <dbReference type="ARBA" id="ARBA00005381"/>
    </source>
</evidence>
<dbReference type="GO" id="GO:0006171">
    <property type="term" value="P:cAMP biosynthetic process"/>
    <property type="evidence" value="ECO:0007669"/>
    <property type="project" value="TreeGrafter"/>
</dbReference>
<dbReference type="Proteomes" id="UP000001508">
    <property type="component" value="Chromosome"/>
</dbReference>
<evidence type="ECO:0000256" key="4">
    <source>
        <dbReference type="ARBA" id="ARBA00022692"/>
    </source>
</evidence>
<evidence type="ECO:0000256" key="5">
    <source>
        <dbReference type="ARBA" id="ARBA00022989"/>
    </source>
</evidence>
<dbReference type="FunFam" id="3.30.70.1230:FF:000016">
    <property type="entry name" value="Adenylate/guanylate cyclase domain-containing protein"/>
    <property type="match status" value="1"/>
</dbReference>
<dbReference type="InterPro" id="IPR007890">
    <property type="entry name" value="CHASE2"/>
</dbReference>
<accession>D6Z4S0</accession>
<dbReference type="PANTHER" id="PTHR43081">
    <property type="entry name" value="ADENYLATE CYCLASE, TERMINAL-DIFFERENTIATION SPECIFIC-RELATED"/>
    <property type="match status" value="1"/>
</dbReference>